<gene>
    <name evidence="2" type="ORF">BDW42DRAFT_167184</name>
</gene>
<evidence type="ECO:0000313" key="2">
    <source>
        <dbReference type="EMBL" id="PLN82130.1"/>
    </source>
</evidence>
<dbReference type="Proteomes" id="UP000235023">
    <property type="component" value="Unassembled WGS sequence"/>
</dbReference>
<sequence length="97" mass="10914">MGFVVDGEVWSAPYVCMCCSSSLHSFASFLHFPFFFFQVDTRCQDERHQLVLPLSAPWVLPGGYGVAGWWLSWCDLIDSQILDGTGRHVPNSGHSIY</sequence>
<organism evidence="2 3">
    <name type="scientific">Aspergillus taichungensis</name>
    <dbReference type="NCBI Taxonomy" id="482145"/>
    <lineage>
        <taxon>Eukaryota</taxon>
        <taxon>Fungi</taxon>
        <taxon>Dikarya</taxon>
        <taxon>Ascomycota</taxon>
        <taxon>Pezizomycotina</taxon>
        <taxon>Eurotiomycetes</taxon>
        <taxon>Eurotiomycetidae</taxon>
        <taxon>Eurotiales</taxon>
        <taxon>Aspergillaceae</taxon>
        <taxon>Aspergillus</taxon>
        <taxon>Aspergillus subgen. Circumdati</taxon>
    </lineage>
</organism>
<keyword evidence="1" id="KW-1133">Transmembrane helix</keyword>
<feature type="transmembrane region" description="Helical" evidence="1">
    <location>
        <begin position="12"/>
        <end position="37"/>
    </location>
</feature>
<name>A0A2J5HXK6_9EURO</name>
<protein>
    <submittedName>
        <fullName evidence="2">Uncharacterized protein</fullName>
    </submittedName>
</protein>
<keyword evidence="3" id="KW-1185">Reference proteome</keyword>
<reference evidence="3" key="1">
    <citation type="submission" date="2017-12" db="EMBL/GenBank/DDBJ databases">
        <authorList>
            <consortium name="DOE Joint Genome Institute"/>
            <person name="Mondo S.J."/>
            <person name="Kjaerbolling I."/>
            <person name="Vesth T.C."/>
            <person name="Frisvad J.C."/>
            <person name="Nybo J.L."/>
            <person name="Theobald S."/>
            <person name="Kuo A."/>
            <person name="Bowyer P."/>
            <person name="Matsuda Y."/>
            <person name="Lyhne E.K."/>
            <person name="Kogle M.E."/>
            <person name="Clum A."/>
            <person name="Lipzen A."/>
            <person name="Salamov A."/>
            <person name="Ngan C.Y."/>
            <person name="Daum C."/>
            <person name="Chiniquy J."/>
            <person name="Barry K."/>
            <person name="LaButti K."/>
            <person name="Haridas S."/>
            <person name="Simmons B.A."/>
            <person name="Magnuson J.K."/>
            <person name="Mortensen U.H."/>
            <person name="Larsen T.O."/>
            <person name="Grigoriev I.V."/>
            <person name="Baker S.E."/>
            <person name="Andersen M.R."/>
            <person name="Nordberg H.P."/>
            <person name="Cantor M.N."/>
            <person name="Hua S.X."/>
        </authorList>
    </citation>
    <scope>NUCLEOTIDE SEQUENCE [LARGE SCALE GENOMIC DNA]</scope>
    <source>
        <strain evidence="3">IBT 19404</strain>
    </source>
</reference>
<evidence type="ECO:0000256" key="1">
    <source>
        <dbReference type="SAM" id="Phobius"/>
    </source>
</evidence>
<keyword evidence="1" id="KW-0472">Membrane</keyword>
<accession>A0A2J5HXK6</accession>
<dbReference type="AlphaFoldDB" id="A0A2J5HXK6"/>
<dbReference type="EMBL" id="KZ559529">
    <property type="protein sequence ID" value="PLN82130.1"/>
    <property type="molecule type" value="Genomic_DNA"/>
</dbReference>
<keyword evidence="1" id="KW-0812">Transmembrane</keyword>
<evidence type="ECO:0000313" key="3">
    <source>
        <dbReference type="Proteomes" id="UP000235023"/>
    </source>
</evidence>
<proteinExistence type="predicted"/>